<dbReference type="InterPro" id="IPR013241">
    <property type="entry name" value="RNase_P_Pop3"/>
</dbReference>
<dbReference type="Gene3D" id="3.30.1330.30">
    <property type="match status" value="1"/>
</dbReference>
<gene>
    <name evidence="2" type="ORF">MUCCIDRAFT_168250</name>
</gene>
<protein>
    <recommendedName>
        <fullName evidence="4">Ribosomal protein L7Ae/L30e/S12e/Gadd45 domain-containing protein</fullName>
    </recommendedName>
</protein>
<comment type="caution">
    <text evidence="2">The sequence shown here is derived from an EMBL/GenBank/DDBJ whole genome shotgun (WGS) entry which is preliminary data.</text>
</comment>
<dbReference type="EMBL" id="AMYB01000013">
    <property type="protein sequence ID" value="OAC97722.1"/>
    <property type="molecule type" value="Genomic_DNA"/>
</dbReference>
<dbReference type="GO" id="GO:0000171">
    <property type="term" value="F:ribonuclease MRP activity"/>
    <property type="evidence" value="ECO:0007669"/>
    <property type="project" value="TreeGrafter"/>
</dbReference>
<sequence>MSEAKVYTNVKNVRNVTAVQNKKTVYKNVVGSPFILKWPNIHTDLGQTILTQLEKALAPLGNYRKECKSIKKKDKKSASTTIPKPELHDRVHVGINQVTRFMESFIEKKQTNTQPVDKTPVIYICKREIKPLQLCQHLLYMAALAQIKIVPMPAEAESKMSQALGIKRACVVLIEIMENKEESLRLSAQEIPCIDAPWLTNALQQQPVVAYRSDATIKTLKTTGPPPKQKNQQKQQQLKRKNQEEEGSEDATNKKIKV</sequence>
<dbReference type="STRING" id="747725.A0A168GIL1"/>
<dbReference type="GO" id="GO:0008033">
    <property type="term" value="P:tRNA processing"/>
    <property type="evidence" value="ECO:0007669"/>
    <property type="project" value="InterPro"/>
</dbReference>
<dbReference type="VEuPathDB" id="FungiDB:MUCCIDRAFT_168250"/>
<name>A0A168GIL1_MUCCL</name>
<dbReference type="InterPro" id="IPR029064">
    <property type="entry name" value="Ribosomal_eL30-like_sf"/>
</dbReference>
<feature type="region of interest" description="Disordered" evidence="1">
    <location>
        <begin position="217"/>
        <end position="258"/>
    </location>
</feature>
<dbReference type="GO" id="GO:0000172">
    <property type="term" value="C:ribonuclease MRP complex"/>
    <property type="evidence" value="ECO:0007669"/>
    <property type="project" value="TreeGrafter"/>
</dbReference>
<dbReference type="GO" id="GO:0034965">
    <property type="term" value="P:intronic box C/D snoRNA processing"/>
    <property type="evidence" value="ECO:0007669"/>
    <property type="project" value="TreeGrafter"/>
</dbReference>
<dbReference type="Proteomes" id="UP000077051">
    <property type="component" value="Unassembled WGS sequence"/>
</dbReference>
<evidence type="ECO:0000313" key="3">
    <source>
        <dbReference type="Proteomes" id="UP000077051"/>
    </source>
</evidence>
<evidence type="ECO:0000256" key="1">
    <source>
        <dbReference type="SAM" id="MobiDB-lite"/>
    </source>
</evidence>
<dbReference type="Pfam" id="PF08228">
    <property type="entry name" value="RNase_P_pop3"/>
    <property type="match status" value="1"/>
</dbReference>
<dbReference type="GO" id="GO:0006364">
    <property type="term" value="P:rRNA processing"/>
    <property type="evidence" value="ECO:0007669"/>
    <property type="project" value="InterPro"/>
</dbReference>
<dbReference type="GO" id="GO:0005829">
    <property type="term" value="C:cytosol"/>
    <property type="evidence" value="ECO:0007669"/>
    <property type="project" value="TreeGrafter"/>
</dbReference>
<evidence type="ECO:0008006" key="4">
    <source>
        <dbReference type="Google" id="ProtNLM"/>
    </source>
</evidence>
<evidence type="ECO:0000313" key="2">
    <source>
        <dbReference type="EMBL" id="OAC97722.1"/>
    </source>
</evidence>
<dbReference type="GO" id="GO:0004526">
    <property type="term" value="F:ribonuclease P activity"/>
    <property type="evidence" value="ECO:0007669"/>
    <property type="project" value="TreeGrafter"/>
</dbReference>
<dbReference type="PANTHER" id="PTHR28272:SF1">
    <property type="entry name" value="RIBONUCLEASES P_MRP PROTEIN SUBUNIT POP3"/>
    <property type="match status" value="1"/>
</dbReference>
<keyword evidence="3" id="KW-1185">Reference proteome</keyword>
<dbReference type="PANTHER" id="PTHR28272">
    <property type="entry name" value="RIBONUCLEASES P/MRP PROTEIN SUBUNIT POP3"/>
    <property type="match status" value="1"/>
</dbReference>
<dbReference type="AlphaFoldDB" id="A0A168GIL1"/>
<accession>A0A168GIL1</accession>
<proteinExistence type="predicted"/>
<reference evidence="2 3" key="1">
    <citation type="submission" date="2015-06" db="EMBL/GenBank/DDBJ databases">
        <title>Expansion of signal transduction pathways in fungi by whole-genome duplication.</title>
        <authorList>
            <consortium name="DOE Joint Genome Institute"/>
            <person name="Corrochano L.M."/>
            <person name="Kuo A."/>
            <person name="Marcet-Houben M."/>
            <person name="Polaino S."/>
            <person name="Salamov A."/>
            <person name="Villalobos J.M."/>
            <person name="Alvarez M.I."/>
            <person name="Avalos J."/>
            <person name="Benito E.P."/>
            <person name="Benoit I."/>
            <person name="Burger G."/>
            <person name="Camino L.P."/>
            <person name="Canovas D."/>
            <person name="Cerda-Olmedo E."/>
            <person name="Cheng J.-F."/>
            <person name="Dominguez A."/>
            <person name="Elias M."/>
            <person name="Eslava A.P."/>
            <person name="Glaser F."/>
            <person name="Grimwood J."/>
            <person name="Gutierrez G."/>
            <person name="Heitman J."/>
            <person name="Henrissat B."/>
            <person name="Iturriaga E.A."/>
            <person name="Lang B.F."/>
            <person name="Lavin J.L."/>
            <person name="Lee S."/>
            <person name="Li W."/>
            <person name="Lindquist E."/>
            <person name="Lopez-Garcia S."/>
            <person name="Luque E.M."/>
            <person name="Marcos A.T."/>
            <person name="Martin J."/>
            <person name="Mccluskey K."/>
            <person name="Medina H.R."/>
            <person name="Miralles-Duran A."/>
            <person name="Miyazaki A."/>
            <person name="Munoz-Torres E."/>
            <person name="Oguiza J.A."/>
            <person name="Ohm R."/>
            <person name="Olmedo M."/>
            <person name="Orejas M."/>
            <person name="Ortiz-Castellanos L."/>
            <person name="Pisabarro A.G."/>
            <person name="Rodriguez-Romero J."/>
            <person name="Ruiz-Herrera J."/>
            <person name="Ruiz-Vazquez R."/>
            <person name="Sanz C."/>
            <person name="Schackwitz W."/>
            <person name="Schmutz J."/>
            <person name="Shahriari M."/>
            <person name="Shelest E."/>
            <person name="Silva-Franco F."/>
            <person name="Soanes D."/>
            <person name="Syed K."/>
            <person name="Tagua V.G."/>
            <person name="Talbot N.J."/>
            <person name="Thon M."/>
            <person name="De Vries R.P."/>
            <person name="Wiebenga A."/>
            <person name="Yadav J.S."/>
            <person name="Braun E.L."/>
            <person name="Baker S."/>
            <person name="Garre V."/>
            <person name="Horwitz B."/>
            <person name="Torres-Martinez S."/>
            <person name="Idnurm A."/>
            <person name="Herrera-Estrella A."/>
            <person name="Gabaldon T."/>
            <person name="Grigoriev I.V."/>
        </authorList>
    </citation>
    <scope>NUCLEOTIDE SEQUENCE [LARGE SCALE GENOMIC DNA]</scope>
    <source>
        <strain evidence="2 3">CBS 277.49</strain>
    </source>
</reference>
<dbReference type="GO" id="GO:0005655">
    <property type="term" value="C:nucleolar ribonuclease P complex"/>
    <property type="evidence" value="ECO:0007669"/>
    <property type="project" value="TreeGrafter"/>
</dbReference>
<dbReference type="OrthoDB" id="20109at2759"/>
<organism evidence="2 3">
    <name type="scientific">Mucor lusitanicus CBS 277.49</name>
    <dbReference type="NCBI Taxonomy" id="747725"/>
    <lineage>
        <taxon>Eukaryota</taxon>
        <taxon>Fungi</taxon>
        <taxon>Fungi incertae sedis</taxon>
        <taxon>Mucoromycota</taxon>
        <taxon>Mucoromycotina</taxon>
        <taxon>Mucoromycetes</taxon>
        <taxon>Mucorales</taxon>
        <taxon>Mucorineae</taxon>
        <taxon>Mucoraceae</taxon>
        <taxon>Mucor</taxon>
    </lineage>
</organism>